<keyword evidence="4 7" id="KW-0255">Endonuclease</keyword>
<dbReference type="InterPro" id="IPR014721">
    <property type="entry name" value="Ribsml_uS5_D2-typ_fold_subgr"/>
</dbReference>
<accession>A0ABR8R115</accession>
<keyword evidence="6 7" id="KW-0694">RNA-binding</keyword>
<evidence type="ECO:0000256" key="1">
    <source>
        <dbReference type="ARBA" id="ARBA00002663"/>
    </source>
</evidence>
<dbReference type="SUPFAM" id="SSF54211">
    <property type="entry name" value="Ribosomal protein S5 domain 2-like"/>
    <property type="match status" value="1"/>
</dbReference>
<dbReference type="NCBIfam" id="TIGR00188">
    <property type="entry name" value="rnpA"/>
    <property type="match status" value="1"/>
</dbReference>
<reference evidence="10 11" key="1">
    <citation type="submission" date="2020-08" db="EMBL/GenBank/DDBJ databases">
        <title>A Genomic Blueprint of the Chicken Gut Microbiome.</title>
        <authorList>
            <person name="Gilroy R."/>
            <person name="Ravi A."/>
            <person name="Getino M."/>
            <person name="Pursley I."/>
            <person name="Horton D.L."/>
            <person name="Alikhan N.-F."/>
            <person name="Baker D."/>
            <person name="Gharbi K."/>
            <person name="Hall N."/>
            <person name="Watson M."/>
            <person name="Adriaenssens E.M."/>
            <person name="Foster-Nyarko E."/>
            <person name="Jarju S."/>
            <person name="Secka A."/>
            <person name="Antonio M."/>
            <person name="Oren A."/>
            <person name="Chaudhuri R."/>
            <person name="La Ragione R.M."/>
            <person name="Hildebrand F."/>
            <person name="Pallen M.J."/>
        </authorList>
    </citation>
    <scope>NUCLEOTIDE SEQUENCE [LARGE SCALE GENOMIC DNA]</scope>
    <source>
        <strain evidence="10 11">Sa3CVA3</strain>
    </source>
</reference>
<dbReference type="InterPro" id="IPR020539">
    <property type="entry name" value="RNase_P_CS"/>
</dbReference>
<dbReference type="EC" id="3.1.26.5" evidence="7 8"/>
<keyword evidence="5 7" id="KW-0378">Hydrolase</keyword>
<dbReference type="GO" id="GO:0004526">
    <property type="term" value="F:ribonuclease P activity"/>
    <property type="evidence" value="ECO:0007669"/>
    <property type="project" value="UniProtKB-EC"/>
</dbReference>
<dbReference type="PROSITE" id="PS00648">
    <property type="entry name" value="RIBONUCLEASE_P"/>
    <property type="match status" value="1"/>
</dbReference>
<dbReference type="Gene3D" id="3.30.230.10">
    <property type="match status" value="1"/>
</dbReference>
<evidence type="ECO:0000256" key="2">
    <source>
        <dbReference type="ARBA" id="ARBA00022694"/>
    </source>
</evidence>
<dbReference type="Pfam" id="PF00825">
    <property type="entry name" value="Ribonuclease_P"/>
    <property type="match status" value="1"/>
</dbReference>
<protein>
    <recommendedName>
        <fullName evidence="7 8">Ribonuclease P protein component</fullName>
        <shortName evidence="7">RNase P protein</shortName>
        <shortName evidence="7">RNaseP protein</shortName>
        <ecNumber evidence="7 8">3.1.26.5</ecNumber>
    </recommendedName>
    <alternativeName>
        <fullName evidence="7">Protein C5</fullName>
    </alternativeName>
</protein>
<evidence type="ECO:0000256" key="6">
    <source>
        <dbReference type="ARBA" id="ARBA00022884"/>
    </source>
</evidence>
<dbReference type="EMBL" id="JACSQU010000001">
    <property type="protein sequence ID" value="MBD7941399.1"/>
    <property type="molecule type" value="Genomic_DNA"/>
</dbReference>
<comment type="caution">
    <text evidence="10">The sequence shown here is derived from an EMBL/GenBank/DDBJ whole genome shotgun (WGS) entry which is preliminary data.</text>
</comment>
<dbReference type="HAMAP" id="MF_00227">
    <property type="entry name" value="RNase_P"/>
    <property type="match status" value="1"/>
</dbReference>
<feature type="compositionally biased region" description="Basic and acidic residues" evidence="9">
    <location>
        <begin position="142"/>
        <end position="151"/>
    </location>
</feature>
<name>A0ABR8R115_9CAUL</name>
<evidence type="ECO:0000256" key="4">
    <source>
        <dbReference type="ARBA" id="ARBA00022759"/>
    </source>
</evidence>
<comment type="catalytic activity">
    <reaction evidence="7">
        <text>Endonucleolytic cleavage of RNA, removing 5'-extranucleotides from tRNA precursor.</text>
        <dbReference type="EC" id="3.1.26.5"/>
    </reaction>
</comment>
<comment type="subunit">
    <text evidence="7">Consists of a catalytic RNA component (M1 or rnpB) and a protein subunit.</text>
</comment>
<dbReference type="InterPro" id="IPR000100">
    <property type="entry name" value="RNase_P"/>
</dbReference>
<dbReference type="Proteomes" id="UP000638918">
    <property type="component" value="Unassembled WGS sequence"/>
</dbReference>
<dbReference type="PANTHER" id="PTHR33992">
    <property type="entry name" value="RIBONUCLEASE P PROTEIN COMPONENT"/>
    <property type="match status" value="1"/>
</dbReference>
<comment type="function">
    <text evidence="1 7">RNaseP catalyzes the removal of the 5'-leader sequence from pre-tRNA to produce the mature 5'-terminus. It can also cleave other RNA substrates such as 4.5S RNA. The protein component plays an auxiliary but essential role in vivo by binding to the 5'-leader sequence and broadening the substrate specificity of the ribozyme.</text>
</comment>
<keyword evidence="3 7" id="KW-0540">Nuclease</keyword>
<evidence type="ECO:0000256" key="5">
    <source>
        <dbReference type="ARBA" id="ARBA00022801"/>
    </source>
</evidence>
<dbReference type="InterPro" id="IPR020568">
    <property type="entry name" value="Ribosomal_Su5_D2-typ_SF"/>
</dbReference>
<evidence type="ECO:0000313" key="11">
    <source>
        <dbReference type="Proteomes" id="UP000638918"/>
    </source>
</evidence>
<evidence type="ECO:0000256" key="9">
    <source>
        <dbReference type="SAM" id="MobiDB-lite"/>
    </source>
</evidence>
<gene>
    <name evidence="7 10" type="primary">rnpA</name>
    <name evidence="10" type="ORF">H9656_08365</name>
</gene>
<evidence type="ECO:0000256" key="8">
    <source>
        <dbReference type="NCBIfam" id="TIGR00188"/>
    </source>
</evidence>
<feature type="region of interest" description="Disordered" evidence="9">
    <location>
        <begin position="115"/>
        <end position="151"/>
    </location>
</feature>
<keyword evidence="2 7" id="KW-0819">tRNA processing</keyword>
<dbReference type="PANTHER" id="PTHR33992:SF1">
    <property type="entry name" value="RIBONUCLEASE P PROTEIN COMPONENT"/>
    <property type="match status" value="1"/>
</dbReference>
<dbReference type="RefSeq" id="WP_191743684.1">
    <property type="nucleotide sequence ID" value="NZ_JACSQU010000001.1"/>
</dbReference>
<comment type="similarity">
    <text evidence="7">Belongs to the RnpA family.</text>
</comment>
<sequence>MTDLMKIDRLLRRPQFLAAAKGVSQARGAVVVQQLDRADGDPLVRLGFTATRKIGGAVVRNRAKRRLREAARLLTPLHGRAGCDYVFIARMGTADRDWDRLLDDVKSALTRLATPRAASDMGDRAVSTASTPTRAASNPRPADPRPADQDR</sequence>
<keyword evidence="11" id="KW-1185">Reference proteome</keyword>
<evidence type="ECO:0000256" key="7">
    <source>
        <dbReference type="HAMAP-Rule" id="MF_00227"/>
    </source>
</evidence>
<proteinExistence type="inferred from homology"/>
<organism evidence="10 11">
    <name type="scientific">Brevundimonas guildfordensis</name>
    <dbReference type="NCBI Taxonomy" id="2762241"/>
    <lineage>
        <taxon>Bacteria</taxon>
        <taxon>Pseudomonadati</taxon>
        <taxon>Pseudomonadota</taxon>
        <taxon>Alphaproteobacteria</taxon>
        <taxon>Caulobacterales</taxon>
        <taxon>Caulobacteraceae</taxon>
        <taxon>Brevundimonas</taxon>
    </lineage>
</organism>
<evidence type="ECO:0000313" key="10">
    <source>
        <dbReference type="EMBL" id="MBD7941399.1"/>
    </source>
</evidence>
<evidence type="ECO:0000256" key="3">
    <source>
        <dbReference type="ARBA" id="ARBA00022722"/>
    </source>
</evidence>